<organism evidence="2 3">
    <name type="scientific">Actinia tenebrosa</name>
    <name type="common">Australian red waratah sea anemone</name>
    <dbReference type="NCBI Taxonomy" id="6105"/>
    <lineage>
        <taxon>Eukaryota</taxon>
        <taxon>Metazoa</taxon>
        <taxon>Cnidaria</taxon>
        <taxon>Anthozoa</taxon>
        <taxon>Hexacorallia</taxon>
        <taxon>Actiniaria</taxon>
        <taxon>Actiniidae</taxon>
        <taxon>Actinia</taxon>
    </lineage>
</organism>
<dbReference type="KEGG" id="aten:116294094"/>
<reference evidence="3" key="1">
    <citation type="submission" date="2025-08" db="UniProtKB">
        <authorList>
            <consortium name="RefSeq"/>
        </authorList>
    </citation>
    <scope>IDENTIFICATION</scope>
    <source>
        <tissue evidence="3">Tentacle</tissue>
    </source>
</reference>
<evidence type="ECO:0000313" key="3">
    <source>
        <dbReference type="RefSeq" id="XP_031557485.1"/>
    </source>
</evidence>
<evidence type="ECO:0000256" key="1">
    <source>
        <dbReference type="SAM" id="MobiDB-lite"/>
    </source>
</evidence>
<dbReference type="RefSeq" id="XP_031557485.1">
    <property type="nucleotide sequence ID" value="XM_031701625.1"/>
</dbReference>
<name>A0A6P8HXT8_ACTTE</name>
<dbReference type="OrthoDB" id="10330629at2759"/>
<dbReference type="InParanoid" id="A0A6P8HXT8"/>
<dbReference type="AlphaFoldDB" id="A0A6P8HXT8"/>
<evidence type="ECO:0000313" key="2">
    <source>
        <dbReference type="Proteomes" id="UP000515163"/>
    </source>
</evidence>
<protein>
    <submittedName>
        <fullName evidence="3">Uncharacterized protein LOC116294094</fullName>
    </submittedName>
</protein>
<dbReference type="GeneID" id="116294094"/>
<gene>
    <name evidence="3" type="primary">LOC116294094</name>
</gene>
<keyword evidence="2" id="KW-1185">Reference proteome</keyword>
<accession>A0A6P8HXT8</accession>
<proteinExistence type="predicted"/>
<feature type="region of interest" description="Disordered" evidence="1">
    <location>
        <begin position="116"/>
        <end position="136"/>
    </location>
</feature>
<feature type="compositionally biased region" description="Basic residues" evidence="1">
    <location>
        <begin position="116"/>
        <end position="129"/>
    </location>
</feature>
<dbReference type="Proteomes" id="UP000515163">
    <property type="component" value="Unplaced"/>
</dbReference>
<sequence>MVFAIKMSAKGYESDEDDKPKTFEVIEVFAKGEDRFVYEPLGIVYRDPRDDGFQAERGYIVDTISTKAGDEITLIMNTTMKARVAKITRKGPNDYVVDKEHDVYSKTVDINCRAKKTTRIRNNRGRRRGGSNQNHA</sequence>